<proteinExistence type="predicted"/>
<organism evidence="5 6">
    <name type="scientific">Gordonia rubripertincta</name>
    <name type="common">Rhodococcus corallinus</name>
    <dbReference type="NCBI Taxonomy" id="36822"/>
    <lineage>
        <taxon>Bacteria</taxon>
        <taxon>Bacillati</taxon>
        <taxon>Actinomycetota</taxon>
        <taxon>Actinomycetes</taxon>
        <taxon>Mycobacteriales</taxon>
        <taxon>Gordoniaceae</taxon>
        <taxon>Gordonia</taxon>
    </lineage>
</organism>
<sequence>MSPKAKLGRARDSEDATAAYEASTRPDAHTSEPEPVVETAKKSTGEPSPFDAEEFLEANRRNRDKMRAAAAARRAKEAARARRRETPWWRRTPAVVAEAVESQPPVHDADAATAPPVDDFPTATRSGWVVPALSVLLVAALVAAGVFAYLYREADDRANAADQVNQLRPAAVESAKQYAGDLMTYDSADFGALDSRIADISTPEFAKDFIEGSRQAREGSANAEAVATAVVKDAGVVSISSTEAVLIVALDQTITSPQTARDLPDGIPYQSRVKITLTRDGDRWVIADFEVI</sequence>
<evidence type="ECO:0000256" key="2">
    <source>
        <dbReference type="ARBA" id="ARBA00023136"/>
    </source>
</evidence>
<dbReference type="Proteomes" id="UP001067235">
    <property type="component" value="Unassembled WGS sequence"/>
</dbReference>
<evidence type="ECO:0000313" key="6">
    <source>
        <dbReference type="Proteomes" id="UP001067235"/>
    </source>
</evidence>
<reference evidence="5" key="1">
    <citation type="submission" date="2022-12" db="EMBL/GenBank/DDBJ databases">
        <authorList>
            <person name="Krivoruchko A.V."/>
            <person name="Elkin A."/>
        </authorList>
    </citation>
    <scope>NUCLEOTIDE SEQUENCE</scope>
    <source>
        <strain evidence="5">IEGM 1388</strain>
    </source>
</reference>
<keyword evidence="4" id="KW-1133">Transmembrane helix</keyword>
<dbReference type="PANTHER" id="PTHR37042:SF4">
    <property type="entry name" value="OUTER MEMBRANE PROTEIN RV1973"/>
    <property type="match status" value="1"/>
</dbReference>
<evidence type="ECO:0008006" key="7">
    <source>
        <dbReference type="Google" id="ProtNLM"/>
    </source>
</evidence>
<comment type="caution">
    <text evidence="5">The sequence shown here is derived from an EMBL/GenBank/DDBJ whole genome shotgun (WGS) entry which is preliminary data.</text>
</comment>
<feature type="region of interest" description="Disordered" evidence="3">
    <location>
        <begin position="1"/>
        <end position="86"/>
    </location>
</feature>
<evidence type="ECO:0000256" key="4">
    <source>
        <dbReference type="SAM" id="Phobius"/>
    </source>
</evidence>
<protein>
    <recommendedName>
        <fullName evidence="7">Mce-associated membrane protein</fullName>
    </recommendedName>
</protein>
<keyword evidence="6" id="KW-1185">Reference proteome</keyword>
<dbReference type="RefSeq" id="WP_301569461.1">
    <property type="nucleotide sequence ID" value="NZ_JAPWIE010000001.1"/>
</dbReference>
<comment type="subcellular location">
    <subcellularLocation>
        <location evidence="1">Membrane</location>
    </subcellularLocation>
</comment>
<feature type="compositionally biased region" description="Basic and acidic residues" evidence="3">
    <location>
        <begin position="57"/>
        <end position="67"/>
    </location>
</feature>
<feature type="transmembrane region" description="Helical" evidence="4">
    <location>
        <begin position="128"/>
        <end position="151"/>
    </location>
</feature>
<accession>A0ABT4MPN1</accession>
<evidence type="ECO:0000313" key="5">
    <source>
        <dbReference type="EMBL" id="MCZ4548969.1"/>
    </source>
</evidence>
<keyword evidence="4" id="KW-0812">Transmembrane</keyword>
<name>A0ABT4MPN1_GORRU</name>
<evidence type="ECO:0000256" key="1">
    <source>
        <dbReference type="ARBA" id="ARBA00004370"/>
    </source>
</evidence>
<gene>
    <name evidence="5" type="ORF">O4213_03185</name>
</gene>
<evidence type="ECO:0000256" key="3">
    <source>
        <dbReference type="SAM" id="MobiDB-lite"/>
    </source>
</evidence>
<dbReference type="PANTHER" id="PTHR37042">
    <property type="entry name" value="OUTER MEMBRANE PROTEIN RV1973"/>
    <property type="match status" value="1"/>
</dbReference>
<dbReference type="EMBL" id="JAPWIE010000001">
    <property type="protein sequence ID" value="MCZ4548969.1"/>
    <property type="molecule type" value="Genomic_DNA"/>
</dbReference>
<feature type="compositionally biased region" description="Basic and acidic residues" evidence="3">
    <location>
        <begin position="74"/>
        <end position="86"/>
    </location>
</feature>
<keyword evidence="2 4" id="KW-0472">Membrane</keyword>